<evidence type="ECO:0000256" key="2">
    <source>
        <dbReference type="ARBA" id="ARBA00022679"/>
    </source>
</evidence>
<evidence type="ECO:0000313" key="8">
    <source>
        <dbReference type="EMBL" id="CAD8047829.1"/>
    </source>
</evidence>
<sequence>MDLFDTKVIELSSKTGIPDDQLKIFISLILCTLFGFLFKLSIRGRQTRLIAGSVFGVLITYYIYRSQIINVLFQTVVVYIMVKVLGKKSPWPVFVESMIFVAAHHIYRQYTDYGGWKMDVTTILMMDTPKWTAFAFCVSDGLKTQLSKEQEIRKIVKLPSFFEYFSFIFFFAGCVLGPCYDYFDFDQFINEDKEYKNIPSTIKETLRLLKNTLICMGIFLFAEKYFPLHFVTTDEFGTYNVLYQTLWFNIMVAIQRTKYFGGWQLAEMSIASCGITYQGNGQFQKIKAVDVDWDLTYNMKDKVEKWNISIQTWLRRYVYTRIYTEEEMKKSAAKQNFAYQMTYVVSSLWHGFYIGYYFSFFQWAIMNNVNKAIFRVSCNTNYLKIFETNPLAKFVRWYVANTIFNVFGITFLLLSVDPILKFYSNIKYVPHILLYVTYAFFLITNFGQKSKKQKE</sequence>
<gene>
    <name evidence="8" type="ORF">PPRIM_AZ9-3.1.T0120141</name>
</gene>
<evidence type="ECO:0000256" key="3">
    <source>
        <dbReference type="ARBA" id="ARBA00022692"/>
    </source>
</evidence>
<accession>A0A8S1K2F9</accession>
<dbReference type="AlphaFoldDB" id="A0A8S1K2F9"/>
<dbReference type="EMBL" id="CAJJDM010000009">
    <property type="protein sequence ID" value="CAD8047829.1"/>
    <property type="molecule type" value="Genomic_DNA"/>
</dbReference>
<feature type="transmembrane region" description="Helical" evidence="7">
    <location>
        <begin position="164"/>
        <end position="183"/>
    </location>
</feature>
<feature type="transmembrane region" description="Helical" evidence="7">
    <location>
        <begin position="428"/>
        <end position="447"/>
    </location>
</feature>
<dbReference type="GO" id="GO:0016746">
    <property type="term" value="F:acyltransferase activity"/>
    <property type="evidence" value="ECO:0007669"/>
    <property type="project" value="UniProtKB-KW"/>
</dbReference>
<dbReference type="Proteomes" id="UP000688137">
    <property type="component" value="Unassembled WGS sequence"/>
</dbReference>
<dbReference type="OMA" id="TNMIQML"/>
<dbReference type="InterPro" id="IPR049941">
    <property type="entry name" value="LPLAT_7/PORCN-like"/>
</dbReference>
<evidence type="ECO:0000313" key="9">
    <source>
        <dbReference type="Proteomes" id="UP000688137"/>
    </source>
</evidence>
<keyword evidence="6" id="KW-0012">Acyltransferase</keyword>
<dbReference type="InterPro" id="IPR004299">
    <property type="entry name" value="MBOAT_fam"/>
</dbReference>
<keyword evidence="3 7" id="KW-0812">Transmembrane</keyword>
<dbReference type="GO" id="GO:0030258">
    <property type="term" value="P:lipid modification"/>
    <property type="evidence" value="ECO:0007669"/>
    <property type="project" value="TreeGrafter"/>
</dbReference>
<evidence type="ECO:0000256" key="1">
    <source>
        <dbReference type="ARBA" id="ARBA00004141"/>
    </source>
</evidence>
<reference evidence="8" key="1">
    <citation type="submission" date="2021-01" db="EMBL/GenBank/DDBJ databases">
        <authorList>
            <consortium name="Genoscope - CEA"/>
            <person name="William W."/>
        </authorList>
    </citation>
    <scope>NUCLEOTIDE SEQUENCE</scope>
</reference>
<organism evidence="8 9">
    <name type="scientific">Paramecium primaurelia</name>
    <dbReference type="NCBI Taxonomy" id="5886"/>
    <lineage>
        <taxon>Eukaryota</taxon>
        <taxon>Sar</taxon>
        <taxon>Alveolata</taxon>
        <taxon>Ciliophora</taxon>
        <taxon>Intramacronucleata</taxon>
        <taxon>Oligohymenophorea</taxon>
        <taxon>Peniculida</taxon>
        <taxon>Parameciidae</taxon>
        <taxon>Paramecium</taxon>
    </lineage>
</organism>
<protein>
    <recommendedName>
        <fullName evidence="10">Lysophospholipid acyltransferase</fullName>
    </recommendedName>
</protein>
<evidence type="ECO:0000256" key="6">
    <source>
        <dbReference type="ARBA" id="ARBA00023315"/>
    </source>
</evidence>
<feature type="transmembrane region" description="Helical" evidence="7">
    <location>
        <begin position="22"/>
        <end position="40"/>
    </location>
</feature>
<name>A0A8S1K2F9_PARPR</name>
<comment type="caution">
    <text evidence="8">The sequence shown here is derived from an EMBL/GenBank/DDBJ whole genome shotgun (WGS) entry which is preliminary data.</text>
</comment>
<evidence type="ECO:0000256" key="4">
    <source>
        <dbReference type="ARBA" id="ARBA00022989"/>
    </source>
</evidence>
<keyword evidence="5 7" id="KW-0472">Membrane</keyword>
<feature type="transmembrane region" description="Helical" evidence="7">
    <location>
        <begin position="47"/>
        <end position="63"/>
    </location>
</feature>
<feature type="transmembrane region" description="Helical" evidence="7">
    <location>
        <begin position="337"/>
        <end position="358"/>
    </location>
</feature>
<dbReference type="PANTHER" id="PTHR13906">
    <property type="entry name" value="PORCUPINE"/>
    <property type="match status" value="1"/>
</dbReference>
<keyword evidence="4 7" id="KW-1133">Transmembrane helix</keyword>
<keyword evidence="9" id="KW-1185">Reference proteome</keyword>
<evidence type="ECO:0000256" key="7">
    <source>
        <dbReference type="SAM" id="Phobius"/>
    </source>
</evidence>
<comment type="subcellular location">
    <subcellularLocation>
        <location evidence="1">Membrane</location>
        <topology evidence="1">Multi-pass membrane protein</topology>
    </subcellularLocation>
</comment>
<proteinExistence type="predicted"/>
<dbReference type="PANTHER" id="PTHR13906:SF4">
    <property type="entry name" value="LYSOPHOSPHOLIPID ACYLTRANSFERASE 6"/>
    <property type="match status" value="1"/>
</dbReference>
<dbReference type="GO" id="GO:0016020">
    <property type="term" value="C:membrane"/>
    <property type="evidence" value="ECO:0007669"/>
    <property type="project" value="UniProtKB-SubCell"/>
</dbReference>
<evidence type="ECO:0008006" key="10">
    <source>
        <dbReference type="Google" id="ProtNLM"/>
    </source>
</evidence>
<keyword evidence="2" id="KW-0808">Transferase</keyword>
<evidence type="ECO:0000256" key="5">
    <source>
        <dbReference type="ARBA" id="ARBA00023136"/>
    </source>
</evidence>
<feature type="transmembrane region" description="Helical" evidence="7">
    <location>
        <begin position="397"/>
        <end position="416"/>
    </location>
</feature>
<dbReference type="Pfam" id="PF03062">
    <property type="entry name" value="MBOAT"/>
    <property type="match status" value="1"/>
</dbReference>